<protein>
    <submittedName>
        <fullName evidence="1">Uncharacterized protein</fullName>
    </submittedName>
</protein>
<keyword evidence="2" id="KW-1185">Reference proteome</keyword>
<organism evidence="1 2">
    <name type="scientific">Populus alba x Populus x berolinensis</name>
    <dbReference type="NCBI Taxonomy" id="444605"/>
    <lineage>
        <taxon>Eukaryota</taxon>
        <taxon>Viridiplantae</taxon>
        <taxon>Streptophyta</taxon>
        <taxon>Embryophyta</taxon>
        <taxon>Tracheophyta</taxon>
        <taxon>Spermatophyta</taxon>
        <taxon>Magnoliopsida</taxon>
        <taxon>eudicotyledons</taxon>
        <taxon>Gunneridae</taxon>
        <taxon>Pentapetalae</taxon>
        <taxon>rosids</taxon>
        <taxon>fabids</taxon>
        <taxon>Malpighiales</taxon>
        <taxon>Salicaceae</taxon>
        <taxon>Saliceae</taxon>
        <taxon>Populus</taxon>
    </lineage>
</organism>
<reference evidence="1" key="1">
    <citation type="journal article" date="2023" name="Mol. Ecol. Resour.">
        <title>Chromosome-level genome assembly of a triploid poplar Populus alba 'Berolinensis'.</title>
        <authorList>
            <person name="Chen S."/>
            <person name="Yu Y."/>
            <person name="Wang X."/>
            <person name="Wang S."/>
            <person name="Zhang T."/>
            <person name="Zhou Y."/>
            <person name="He R."/>
            <person name="Meng N."/>
            <person name="Wang Y."/>
            <person name="Liu W."/>
            <person name="Liu Z."/>
            <person name="Liu J."/>
            <person name="Guo Q."/>
            <person name="Huang H."/>
            <person name="Sederoff R.R."/>
            <person name="Wang G."/>
            <person name="Qu G."/>
            <person name="Chen S."/>
        </authorList>
    </citation>
    <scope>NUCLEOTIDE SEQUENCE</scope>
    <source>
        <strain evidence="1">SC-2020</strain>
    </source>
</reference>
<name>A0AAD6W9I2_9ROSI</name>
<dbReference type="Proteomes" id="UP001164929">
    <property type="component" value="Chromosome 3"/>
</dbReference>
<proteinExistence type="predicted"/>
<comment type="caution">
    <text evidence="1">The sequence shown here is derived from an EMBL/GenBank/DDBJ whole genome shotgun (WGS) entry which is preliminary data.</text>
</comment>
<evidence type="ECO:0000313" key="1">
    <source>
        <dbReference type="EMBL" id="KAJ7004385.1"/>
    </source>
</evidence>
<dbReference type="EMBL" id="JAQIZT010000003">
    <property type="protein sequence ID" value="KAJ7004385.1"/>
    <property type="molecule type" value="Genomic_DNA"/>
</dbReference>
<gene>
    <name evidence="1" type="ORF">NC653_009301</name>
</gene>
<dbReference type="AlphaFoldDB" id="A0AAD6W9I2"/>
<evidence type="ECO:0000313" key="2">
    <source>
        <dbReference type="Proteomes" id="UP001164929"/>
    </source>
</evidence>
<sequence length="88" mass="9299">MTSPSQNPFQLDGVNGSVAAALTSVSGDELSLFATLLVSAVIQELEVLQRSSRLVIKLSMEAKSVKRCSLMSSKAEASSKDAIIDKRG</sequence>
<accession>A0AAD6W9I2</accession>